<dbReference type="InterPro" id="IPR000801">
    <property type="entry name" value="Esterase-like"/>
</dbReference>
<dbReference type="NCBIfam" id="TIGR02821">
    <property type="entry name" value="fghA_ester_D"/>
    <property type="match status" value="1"/>
</dbReference>
<comment type="function">
    <text evidence="8">Serine hydrolase involved in the detoxification of formaldehyde.</text>
</comment>
<dbReference type="GO" id="GO:0005829">
    <property type="term" value="C:cytosol"/>
    <property type="evidence" value="ECO:0007669"/>
    <property type="project" value="TreeGrafter"/>
</dbReference>
<dbReference type="PANTHER" id="PTHR10061">
    <property type="entry name" value="S-FORMYLGLUTATHIONE HYDROLASE"/>
    <property type="match status" value="1"/>
</dbReference>
<dbReference type="EC" id="3.1.2.12" evidence="2 6"/>
<evidence type="ECO:0000256" key="2">
    <source>
        <dbReference type="ARBA" id="ARBA00012479"/>
    </source>
</evidence>
<dbReference type="GO" id="GO:0052689">
    <property type="term" value="F:carboxylic ester hydrolase activity"/>
    <property type="evidence" value="ECO:0007669"/>
    <property type="project" value="UniProtKB-KW"/>
</dbReference>
<feature type="active site" description="Charge relay system" evidence="7">
    <location>
        <position position="226"/>
    </location>
</feature>
<dbReference type="EMBL" id="VIKR01000002">
    <property type="protein sequence ID" value="TQV75091.1"/>
    <property type="molecule type" value="Genomic_DNA"/>
</dbReference>
<dbReference type="GO" id="GO:0018738">
    <property type="term" value="F:S-formylglutathione hydrolase activity"/>
    <property type="evidence" value="ECO:0007669"/>
    <property type="project" value="UniProtKB-UniRule"/>
</dbReference>
<proteinExistence type="inferred from homology"/>
<dbReference type="OrthoDB" id="9782200at2"/>
<dbReference type="AlphaFoldDB" id="A0A545TD23"/>
<dbReference type="InterPro" id="IPR014186">
    <property type="entry name" value="S-formylglutathione_hydrol"/>
</dbReference>
<evidence type="ECO:0000256" key="3">
    <source>
        <dbReference type="ARBA" id="ARBA00022487"/>
    </source>
</evidence>
<feature type="active site" description="Charge relay system" evidence="7">
    <location>
        <position position="259"/>
    </location>
</feature>
<comment type="catalytic activity">
    <reaction evidence="5 8">
        <text>S-formylglutathione + H2O = formate + glutathione + H(+)</text>
        <dbReference type="Rhea" id="RHEA:14961"/>
        <dbReference type="ChEBI" id="CHEBI:15377"/>
        <dbReference type="ChEBI" id="CHEBI:15378"/>
        <dbReference type="ChEBI" id="CHEBI:15740"/>
        <dbReference type="ChEBI" id="CHEBI:57688"/>
        <dbReference type="ChEBI" id="CHEBI:57925"/>
        <dbReference type="EC" id="3.1.2.12"/>
    </reaction>
</comment>
<comment type="similarity">
    <text evidence="1 8">Belongs to the esterase D family.</text>
</comment>
<dbReference type="InterPro" id="IPR029058">
    <property type="entry name" value="AB_hydrolase_fold"/>
</dbReference>
<keyword evidence="3 8" id="KW-0719">Serine esterase</keyword>
<gene>
    <name evidence="9" type="primary">fghA</name>
    <name evidence="9" type="ORF">FLL45_09115</name>
</gene>
<keyword evidence="10" id="KW-1185">Reference proteome</keyword>
<dbReference type="RefSeq" id="WP_142941708.1">
    <property type="nucleotide sequence ID" value="NZ_VIKR01000002.1"/>
</dbReference>
<evidence type="ECO:0000313" key="9">
    <source>
        <dbReference type="EMBL" id="TQV75091.1"/>
    </source>
</evidence>
<dbReference type="FunFam" id="3.40.50.1820:FF:000002">
    <property type="entry name" value="S-formylglutathione hydrolase"/>
    <property type="match status" value="1"/>
</dbReference>
<dbReference type="Pfam" id="PF00756">
    <property type="entry name" value="Esterase"/>
    <property type="match status" value="1"/>
</dbReference>
<sequence>MQITKKTENKCFAGSQAVYQHNSIVTRCEMAFSVYIPQIAWTHKRPAIIYLSGLTCTHENVTTKAGFQRYAQELGLIIVCPDTSPRGTNFPEEHDSYDFGSGAGFYLNATQKPWSANYRMYDYISKELPDIISHNFPVVTPHFGLMGHSMGGHGALTIGLRNPDIFPSVSAFSPIVAPSQCPWGQKAFTGYLGDDHNEWQRYDATELMKNGCKSPSKILIDQGTSDEFLEEQLKPDLFLKACREKGQDIELRMQEGYDHSYYFISSFIGDHLLFHEDNLAAQ</sequence>
<evidence type="ECO:0000256" key="5">
    <source>
        <dbReference type="ARBA" id="ARBA00047590"/>
    </source>
</evidence>
<feature type="active site" description="Charge relay system" evidence="7">
    <location>
        <position position="149"/>
    </location>
</feature>
<protein>
    <recommendedName>
        <fullName evidence="2 6">S-formylglutathione hydrolase</fullName>
        <ecNumber evidence="2 6">3.1.2.12</ecNumber>
    </recommendedName>
</protein>
<evidence type="ECO:0000256" key="8">
    <source>
        <dbReference type="RuleBase" id="RU363068"/>
    </source>
</evidence>
<dbReference type="PANTHER" id="PTHR10061:SF0">
    <property type="entry name" value="S-FORMYLGLUTATHIONE HYDROLASE"/>
    <property type="match status" value="1"/>
</dbReference>
<keyword evidence="4 8" id="KW-0378">Hydrolase</keyword>
<evidence type="ECO:0000256" key="6">
    <source>
        <dbReference type="NCBIfam" id="TIGR02821"/>
    </source>
</evidence>
<dbReference type="Proteomes" id="UP000317839">
    <property type="component" value="Unassembled WGS sequence"/>
</dbReference>
<comment type="caution">
    <text evidence="9">The sequence shown here is derived from an EMBL/GenBank/DDBJ whole genome shotgun (WGS) entry which is preliminary data.</text>
</comment>
<organism evidence="9 10">
    <name type="scientific">Aliikangiella marina</name>
    <dbReference type="NCBI Taxonomy" id="1712262"/>
    <lineage>
        <taxon>Bacteria</taxon>
        <taxon>Pseudomonadati</taxon>
        <taxon>Pseudomonadota</taxon>
        <taxon>Gammaproteobacteria</taxon>
        <taxon>Oceanospirillales</taxon>
        <taxon>Pleioneaceae</taxon>
        <taxon>Aliikangiella</taxon>
    </lineage>
</organism>
<accession>A0A545TD23</accession>
<evidence type="ECO:0000313" key="10">
    <source>
        <dbReference type="Proteomes" id="UP000317839"/>
    </source>
</evidence>
<reference evidence="9 10" key="1">
    <citation type="submission" date="2019-06" db="EMBL/GenBank/DDBJ databases">
        <title>Draft genome of Aliikangiella marina GYP-15.</title>
        <authorList>
            <person name="Wang G."/>
        </authorList>
    </citation>
    <scope>NUCLEOTIDE SEQUENCE [LARGE SCALE GENOMIC DNA]</scope>
    <source>
        <strain evidence="9 10">GYP-15</strain>
    </source>
</reference>
<evidence type="ECO:0000256" key="4">
    <source>
        <dbReference type="ARBA" id="ARBA00022801"/>
    </source>
</evidence>
<dbReference type="SUPFAM" id="SSF53474">
    <property type="entry name" value="alpha/beta-Hydrolases"/>
    <property type="match status" value="1"/>
</dbReference>
<dbReference type="Gene3D" id="3.40.50.1820">
    <property type="entry name" value="alpha/beta hydrolase"/>
    <property type="match status" value="1"/>
</dbReference>
<evidence type="ECO:0000256" key="1">
    <source>
        <dbReference type="ARBA" id="ARBA00005622"/>
    </source>
</evidence>
<evidence type="ECO:0000256" key="7">
    <source>
        <dbReference type="PIRSR" id="PIRSR614186-1"/>
    </source>
</evidence>
<dbReference type="GO" id="GO:0046294">
    <property type="term" value="P:formaldehyde catabolic process"/>
    <property type="evidence" value="ECO:0007669"/>
    <property type="project" value="InterPro"/>
</dbReference>
<name>A0A545TD23_9GAMM</name>